<comment type="caution">
    <text evidence="2">The sequence shown here is derived from an EMBL/GenBank/DDBJ whole genome shotgun (WGS) entry which is preliminary data.</text>
</comment>
<dbReference type="Proteomes" id="UP000241434">
    <property type="component" value="Unassembled WGS sequence"/>
</dbReference>
<evidence type="ECO:0000313" key="2">
    <source>
        <dbReference type="EMBL" id="PSJ30872.1"/>
    </source>
</evidence>
<dbReference type="InterPro" id="IPR011432">
    <property type="entry name" value="Shr-like_HID"/>
</dbReference>
<dbReference type="EMBL" id="JYGE01000007">
    <property type="protein sequence ID" value="PSJ30872.1"/>
    <property type="molecule type" value="Genomic_DNA"/>
</dbReference>
<feature type="domain" description="Heme-binding protein Shr-like Hb-interacting" evidence="1">
    <location>
        <begin position="309"/>
        <end position="370"/>
    </location>
</feature>
<evidence type="ECO:0000259" key="1">
    <source>
        <dbReference type="Pfam" id="PF07550"/>
    </source>
</evidence>
<dbReference type="Pfam" id="PF07550">
    <property type="entry name" value="Shr-like_HID"/>
    <property type="match status" value="1"/>
</dbReference>
<dbReference type="AlphaFoldDB" id="A0A2P7PYT3"/>
<dbReference type="RefSeq" id="WP_106777364.1">
    <property type="nucleotide sequence ID" value="NZ_JYGE01000007.1"/>
</dbReference>
<name>A0A2P7PYT3_9FIRM</name>
<dbReference type="OrthoDB" id="1742566at2"/>
<accession>A0A2P7PYT3</accession>
<protein>
    <recommendedName>
        <fullName evidence="1">Heme-binding protein Shr-like Hb-interacting domain-containing protein</fullName>
    </recommendedName>
</protein>
<proteinExistence type="predicted"/>
<reference evidence="2" key="1">
    <citation type="thesis" date="2015" institute="Rutgers" country="The State University of New Jersey, 14 College Farm Rd., New Brunswick, NJ, USA">
        <title>Ammonia toxicity in bacteria and its implications for treatment of and resource recovery from highly nitrogenous organic wastes.</title>
        <authorList>
            <person name="Luther A.K."/>
        </authorList>
    </citation>
    <scope>NUCLEOTIDE SEQUENCE</scope>
    <source>
        <strain evidence="2">RT-10B</strain>
    </source>
</reference>
<gene>
    <name evidence="2" type="ORF">UF10_08400</name>
</gene>
<organism evidence="2 3">
    <name type="scientific">Peptostreptococcus russellii</name>
    <dbReference type="NCBI Taxonomy" id="215200"/>
    <lineage>
        <taxon>Bacteria</taxon>
        <taxon>Bacillati</taxon>
        <taxon>Bacillota</taxon>
        <taxon>Clostridia</taxon>
        <taxon>Peptostreptococcales</taxon>
        <taxon>Peptostreptococcaceae</taxon>
        <taxon>Peptostreptococcus</taxon>
    </lineage>
</organism>
<sequence length="501" mass="56798">MKKRNRVINDGEDYEYAKSKDPNVLENESGNPWHVVGESFRIKNDGVKYLKRGVNNLTIKYEGYHDSNFKFTLNEGRKNIKSANNTEIYKELESEKVDSKKEKELMLNKNKLVLDKENIKKDTFKLAISKKSSNRGPKSAAKVNVISKATGGGISKPSVGGDSSSSGSVNMGCKLIFDFDMVANASILEKLGYQNDEASSLLDAWEGTSKEMALLKSNPYRKVVWDRYLTFVQNNRVNNSTYKTFGDYFDNPEVVTTKNGYYQMKYALGNGIGKPIYTMDNIFTDDKKNSSVLPDNVYEALDIVEMRKNIVIPMQKWTSNLNYIKVDGKSLEKGKDFVLDYSNSNLIIKGDVFDRVGNIRVEINANGFDKYQKDTLVKANDGKSSVDSAKVDEDIDNKDDYFRPEQADFDEAKMKSLFPGMTIDLEKEILVSDGRFNEYPRFIKNIEKVEINGKRIGFGTTGVIVAGYGDDSVLRFFKQPQKGDTVSIYSRGFEVYKYFVK</sequence>
<evidence type="ECO:0000313" key="3">
    <source>
        <dbReference type="Proteomes" id="UP000241434"/>
    </source>
</evidence>
<keyword evidence="3" id="KW-1185">Reference proteome</keyword>